<comment type="subcellular location">
    <subcellularLocation>
        <location evidence="1">Endomembrane system</location>
        <topology evidence="1">Multi-pass membrane protein</topology>
    </subcellularLocation>
</comment>
<evidence type="ECO:0000259" key="6">
    <source>
        <dbReference type="Pfam" id="PF02656"/>
    </source>
</evidence>
<keyword evidence="2 5" id="KW-0812">Transmembrane</keyword>
<evidence type="ECO:0000313" key="7">
    <source>
        <dbReference type="EMBL" id="GAA3689552.1"/>
    </source>
</evidence>
<name>A0ABP7CHE9_9MICO</name>
<evidence type="ECO:0000256" key="3">
    <source>
        <dbReference type="ARBA" id="ARBA00022989"/>
    </source>
</evidence>
<feature type="transmembrane region" description="Helical" evidence="5">
    <location>
        <begin position="90"/>
        <end position="108"/>
    </location>
</feature>
<protein>
    <recommendedName>
        <fullName evidence="6">DUF202 domain-containing protein</fullName>
    </recommendedName>
</protein>
<organism evidence="7 8">
    <name type="scientific">Terrabacter ginsenosidimutans</name>
    <dbReference type="NCBI Taxonomy" id="490575"/>
    <lineage>
        <taxon>Bacteria</taxon>
        <taxon>Bacillati</taxon>
        <taxon>Actinomycetota</taxon>
        <taxon>Actinomycetes</taxon>
        <taxon>Micrococcales</taxon>
        <taxon>Intrasporangiaceae</taxon>
        <taxon>Terrabacter</taxon>
    </lineage>
</organism>
<proteinExistence type="predicted"/>
<comment type="caution">
    <text evidence="7">The sequence shown here is derived from an EMBL/GenBank/DDBJ whole genome shotgun (WGS) entry which is preliminary data.</text>
</comment>
<feature type="transmembrane region" description="Helical" evidence="5">
    <location>
        <begin position="42"/>
        <end position="62"/>
    </location>
</feature>
<dbReference type="Proteomes" id="UP001501468">
    <property type="component" value="Unassembled WGS sequence"/>
</dbReference>
<feature type="domain" description="DUF202" evidence="6">
    <location>
        <begin position="7"/>
        <end position="68"/>
    </location>
</feature>
<dbReference type="InterPro" id="IPR003807">
    <property type="entry name" value="DUF202"/>
</dbReference>
<dbReference type="EMBL" id="BAABDC010000001">
    <property type="protein sequence ID" value="GAA3689552.1"/>
    <property type="molecule type" value="Genomic_DNA"/>
</dbReference>
<evidence type="ECO:0000256" key="5">
    <source>
        <dbReference type="SAM" id="Phobius"/>
    </source>
</evidence>
<dbReference type="Pfam" id="PF02656">
    <property type="entry name" value="DUF202"/>
    <property type="match status" value="1"/>
</dbReference>
<evidence type="ECO:0000256" key="4">
    <source>
        <dbReference type="ARBA" id="ARBA00023136"/>
    </source>
</evidence>
<gene>
    <name evidence="7" type="ORF">GCM10022399_01560</name>
</gene>
<keyword evidence="3 5" id="KW-1133">Transmembrane helix</keyword>
<reference evidence="8" key="1">
    <citation type="journal article" date="2019" name="Int. J. Syst. Evol. Microbiol.">
        <title>The Global Catalogue of Microorganisms (GCM) 10K type strain sequencing project: providing services to taxonomists for standard genome sequencing and annotation.</title>
        <authorList>
            <consortium name="The Broad Institute Genomics Platform"/>
            <consortium name="The Broad Institute Genome Sequencing Center for Infectious Disease"/>
            <person name="Wu L."/>
            <person name="Ma J."/>
        </authorList>
    </citation>
    <scope>NUCLEOTIDE SEQUENCE [LARGE SCALE GENOMIC DNA]</scope>
    <source>
        <strain evidence="8">JCM 17125</strain>
    </source>
</reference>
<keyword evidence="8" id="KW-1185">Reference proteome</keyword>
<evidence type="ECO:0000256" key="2">
    <source>
        <dbReference type="ARBA" id="ARBA00022692"/>
    </source>
</evidence>
<keyword evidence="4 5" id="KW-0472">Membrane</keyword>
<evidence type="ECO:0000313" key="8">
    <source>
        <dbReference type="Proteomes" id="UP001501468"/>
    </source>
</evidence>
<accession>A0ABP7CHE9</accession>
<evidence type="ECO:0000256" key="1">
    <source>
        <dbReference type="ARBA" id="ARBA00004127"/>
    </source>
</evidence>
<sequence>MTVPQGPGMQAERTSLAWRRTALSVAVGSLAGLRVLPPQLGALGYAVSILGLLWSLDLALSARRRYRDGQRLLGAAGGATTAGTTVARTALTSGGFALVALVALVLLVRR</sequence>